<evidence type="ECO:0000259" key="8">
    <source>
        <dbReference type="Pfam" id="PF07559"/>
    </source>
</evidence>
<feature type="chain" id="PRO_5017592212" description="Flagellar hook protein FlgE" evidence="6">
    <location>
        <begin position="18"/>
        <end position="419"/>
    </location>
</feature>
<dbReference type="SUPFAM" id="SSF117143">
    <property type="entry name" value="Flagellar hook protein flgE"/>
    <property type="match status" value="1"/>
</dbReference>
<evidence type="ECO:0000259" key="7">
    <source>
        <dbReference type="Pfam" id="PF06429"/>
    </source>
</evidence>
<dbReference type="InterPro" id="IPR037925">
    <property type="entry name" value="FlgE/F/G-like"/>
</dbReference>
<protein>
    <recommendedName>
        <fullName evidence="3 5">Flagellar hook protein FlgE</fullName>
    </recommendedName>
</protein>
<name>A0A3D9H5N6_9PROT</name>
<dbReference type="NCBIfam" id="NF004242">
    <property type="entry name" value="PRK05682.2-1"/>
    <property type="match status" value="1"/>
</dbReference>
<evidence type="ECO:0000256" key="6">
    <source>
        <dbReference type="SAM" id="SignalP"/>
    </source>
</evidence>
<dbReference type="RefSeq" id="WP_115938772.1">
    <property type="nucleotide sequence ID" value="NZ_QRDW01000013.1"/>
</dbReference>
<proteinExistence type="inferred from homology"/>
<feature type="signal peptide" evidence="6">
    <location>
        <begin position="1"/>
        <end position="17"/>
    </location>
</feature>
<comment type="similarity">
    <text evidence="2 5">Belongs to the flagella basal body rod proteins family.</text>
</comment>
<organism evidence="10 11">
    <name type="scientific">Aestuariispira insulae</name>
    <dbReference type="NCBI Taxonomy" id="1461337"/>
    <lineage>
        <taxon>Bacteria</taxon>
        <taxon>Pseudomonadati</taxon>
        <taxon>Pseudomonadota</taxon>
        <taxon>Alphaproteobacteria</taxon>
        <taxon>Rhodospirillales</taxon>
        <taxon>Kiloniellaceae</taxon>
        <taxon>Aestuariispira</taxon>
    </lineage>
</organism>
<feature type="domain" description="Flagellar hook protein FlgE D2" evidence="8">
    <location>
        <begin position="185"/>
        <end position="292"/>
    </location>
</feature>
<dbReference type="PANTHER" id="PTHR30435">
    <property type="entry name" value="FLAGELLAR PROTEIN"/>
    <property type="match status" value="1"/>
</dbReference>
<dbReference type="InterPro" id="IPR053967">
    <property type="entry name" value="LlgE_F_G-like_D1"/>
</dbReference>
<keyword evidence="4 5" id="KW-0975">Bacterial flagellum</keyword>
<gene>
    <name evidence="10" type="ORF">DFP90_1139</name>
</gene>
<dbReference type="GO" id="GO:0009424">
    <property type="term" value="C:bacterial-type flagellum hook"/>
    <property type="evidence" value="ECO:0007669"/>
    <property type="project" value="TreeGrafter"/>
</dbReference>
<dbReference type="InterPro" id="IPR037058">
    <property type="entry name" value="Falgellar_hook_FlgE_sf"/>
</dbReference>
<dbReference type="InterPro" id="IPR020013">
    <property type="entry name" value="Flagellar_FlgE/F/G"/>
</dbReference>
<keyword evidence="10" id="KW-0282">Flagellum</keyword>
<evidence type="ECO:0000313" key="11">
    <source>
        <dbReference type="Proteomes" id="UP000256845"/>
    </source>
</evidence>
<dbReference type="NCBIfam" id="TIGR03506">
    <property type="entry name" value="FlgEFG_subfam"/>
    <property type="match status" value="1"/>
</dbReference>
<keyword evidence="6" id="KW-0732">Signal</keyword>
<evidence type="ECO:0000256" key="2">
    <source>
        <dbReference type="ARBA" id="ARBA00009677"/>
    </source>
</evidence>
<sequence>MSSLNSALSAAVSGLFAQSTSISAISTNLSNVGTTAYKEASVSFSTLVSGSTGNNRSSNFNGSGVYAGVNQSISHLGNVSDTAISTNIALTGSGFLVVSDDAAGDELYFSRVGSFYPDKDDKLVNLNGFYLQGYPTDASGNPTVGTGSTSTLETIDLGSIGGNAAATENIDIRANIPANAAIGDSFNTDIEMFDSLGTSHYVTATWTKTAANTWDITYADPVLSADSTTTTGTVTGSSTITFDSDGNFVSSTSNNLAINGWTTGASNSAITMNFAGLTQFTKDEQTLDIEIDKINQDGLEYGELKAVSIGSDGLVTATFENGTSYPVYQIPVATFSNPNGLALESGNVYSATNDSGTYTLHDPGDGGAGELKGSALEGSTVDTADQLTKLIVAQQAYSACAEIVSTTDDMFDTLISAAR</sequence>
<reference evidence="10 11" key="1">
    <citation type="submission" date="2018-07" db="EMBL/GenBank/DDBJ databases">
        <title>Genomic Encyclopedia of Type Strains, Phase III (KMG-III): the genomes of soil and plant-associated and newly described type strains.</title>
        <authorList>
            <person name="Whitman W."/>
        </authorList>
    </citation>
    <scope>NUCLEOTIDE SEQUENCE [LARGE SCALE GENOMIC DNA]</scope>
    <source>
        <strain evidence="10 11">CECT 8488</strain>
    </source>
</reference>
<evidence type="ECO:0000256" key="1">
    <source>
        <dbReference type="ARBA" id="ARBA00004117"/>
    </source>
</evidence>
<evidence type="ECO:0000256" key="5">
    <source>
        <dbReference type="RuleBase" id="RU362116"/>
    </source>
</evidence>
<evidence type="ECO:0000313" key="10">
    <source>
        <dbReference type="EMBL" id="RED44804.1"/>
    </source>
</evidence>
<dbReference type="Pfam" id="PF07559">
    <property type="entry name" value="FlgE_D2"/>
    <property type="match status" value="1"/>
</dbReference>
<dbReference type="OrthoDB" id="8372879at2"/>
<feature type="domain" description="Flagellar basal-body/hook protein C-terminal" evidence="7">
    <location>
        <begin position="374"/>
        <end position="416"/>
    </location>
</feature>
<dbReference type="GO" id="GO:0071978">
    <property type="term" value="P:bacterial-type flagellum-dependent swarming motility"/>
    <property type="evidence" value="ECO:0007669"/>
    <property type="project" value="TreeGrafter"/>
</dbReference>
<dbReference type="InterPro" id="IPR010930">
    <property type="entry name" value="Flg_bb/hook_C_dom"/>
</dbReference>
<dbReference type="Pfam" id="PF22692">
    <property type="entry name" value="LlgE_F_G_D1"/>
    <property type="match status" value="1"/>
</dbReference>
<dbReference type="GO" id="GO:0009425">
    <property type="term" value="C:bacterial-type flagellum basal body"/>
    <property type="evidence" value="ECO:0007669"/>
    <property type="project" value="UniProtKB-SubCell"/>
</dbReference>
<dbReference type="InterPro" id="IPR011491">
    <property type="entry name" value="FlgE_D2"/>
</dbReference>
<dbReference type="EMBL" id="QRDW01000013">
    <property type="protein sequence ID" value="RED44804.1"/>
    <property type="molecule type" value="Genomic_DNA"/>
</dbReference>
<evidence type="ECO:0000259" key="9">
    <source>
        <dbReference type="Pfam" id="PF22692"/>
    </source>
</evidence>
<comment type="subcellular location">
    <subcellularLocation>
        <location evidence="1 5">Bacterial flagellum basal body</location>
    </subcellularLocation>
</comment>
<keyword evidence="10" id="KW-0966">Cell projection</keyword>
<dbReference type="GO" id="GO:0005829">
    <property type="term" value="C:cytosol"/>
    <property type="evidence" value="ECO:0007669"/>
    <property type="project" value="TreeGrafter"/>
</dbReference>
<evidence type="ECO:0000256" key="4">
    <source>
        <dbReference type="ARBA" id="ARBA00023143"/>
    </source>
</evidence>
<accession>A0A3D9H5N6</accession>
<keyword evidence="11" id="KW-1185">Reference proteome</keyword>
<dbReference type="AlphaFoldDB" id="A0A3D9H5N6"/>
<dbReference type="Pfam" id="PF06429">
    <property type="entry name" value="Flg_bbr_C"/>
    <property type="match status" value="1"/>
</dbReference>
<keyword evidence="10" id="KW-0969">Cilium</keyword>
<comment type="function">
    <text evidence="5">A flexible structure which links the flagellar filament to the drive apparatus in the basal body.</text>
</comment>
<dbReference type="Gene3D" id="2.60.98.20">
    <property type="entry name" value="Flagellar hook protein FlgE"/>
    <property type="match status" value="1"/>
</dbReference>
<comment type="caution">
    <text evidence="10">The sequence shown here is derived from an EMBL/GenBank/DDBJ whole genome shotgun (WGS) entry which is preliminary data.</text>
</comment>
<feature type="domain" description="Flagellar hook protein FlgE/F/G-like D1" evidence="9">
    <location>
        <begin position="89"/>
        <end position="151"/>
    </location>
</feature>
<dbReference type="Proteomes" id="UP000256845">
    <property type="component" value="Unassembled WGS sequence"/>
</dbReference>
<evidence type="ECO:0000256" key="3">
    <source>
        <dbReference type="ARBA" id="ARBA00019015"/>
    </source>
</evidence>
<dbReference type="PANTHER" id="PTHR30435:SF1">
    <property type="entry name" value="FLAGELLAR HOOK PROTEIN FLGE"/>
    <property type="match status" value="1"/>
</dbReference>